<dbReference type="InterPro" id="IPR050595">
    <property type="entry name" value="Bact_response_regulator"/>
</dbReference>
<evidence type="ECO:0000256" key="2">
    <source>
        <dbReference type="PROSITE-ProRule" id="PRU00169"/>
    </source>
</evidence>
<dbReference type="PANTHER" id="PTHR44591">
    <property type="entry name" value="STRESS RESPONSE REGULATOR PROTEIN 1"/>
    <property type="match status" value="1"/>
</dbReference>
<name>A0ABQ5PVN4_9BACT</name>
<accession>A0ABQ5PVN4</accession>
<protein>
    <recommendedName>
        <fullName evidence="3">Response regulatory domain-containing protein</fullName>
    </recommendedName>
</protein>
<comment type="caution">
    <text evidence="4">The sequence shown here is derived from an EMBL/GenBank/DDBJ whole genome shotgun (WGS) entry which is preliminary data.</text>
</comment>
<dbReference type="EMBL" id="BSDC01000001">
    <property type="protein sequence ID" value="GLH66180.1"/>
    <property type="molecule type" value="Genomic_DNA"/>
</dbReference>
<dbReference type="PANTHER" id="PTHR44591:SF3">
    <property type="entry name" value="RESPONSE REGULATORY DOMAIN-CONTAINING PROTEIN"/>
    <property type="match status" value="1"/>
</dbReference>
<feature type="modified residue" description="4-aspartylphosphate" evidence="2">
    <location>
        <position position="193"/>
    </location>
</feature>
<evidence type="ECO:0000256" key="1">
    <source>
        <dbReference type="ARBA" id="ARBA00022553"/>
    </source>
</evidence>
<feature type="domain" description="Response regulatory" evidence="3">
    <location>
        <begin position="9"/>
        <end position="126"/>
    </location>
</feature>
<dbReference type="InterPro" id="IPR011006">
    <property type="entry name" value="CheY-like_superfamily"/>
</dbReference>
<gene>
    <name evidence="4" type="ORF">GETHED_05440</name>
</gene>
<sequence length="271" mass="29644">MSYFASPMTILMVEDNALQRRMLEAQLQPLEHHLIVAANGEEALARLKSGGPSPDMLIMDVVMPSMDGFKACESIKSDPATADIPILVLTALSRDAKDRSYAAGADDFIRKPANTLLLQVRVQTHLRIRALALQTGPLPPARPKVLVASASALVLTQVQNHFGKDQAIYLEAQSESRARAQILAHRPDVLVLDTDLSEGGAQNLAVTLHQSGELRNLPILLLHDPGELETWSRLREPVDDALEKPLLAPETRRRVALLARLAHLQKLVGQA</sequence>
<feature type="domain" description="Response regulatory" evidence="3">
    <location>
        <begin position="144"/>
        <end position="259"/>
    </location>
</feature>
<evidence type="ECO:0000313" key="4">
    <source>
        <dbReference type="EMBL" id="GLH66180.1"/>
    </source>
</evidence>
<proteinExistence type="predicted"/>
<keyword evidence="1 2" id="KW-0597">Phosphoprotein</keyword>
<evidence type="ECO:0000313" key="5">
    <source>
        <dbReference type="Proteomes" id="UP001165044"/>
    </source>
</evidence>
<dbReference type="SMART" id="SM00448">
    <property type="entry name" value="REC"/>
    <property type="match status" value="2"/>
</dbReference>
<feature type="modified residue" description="4-aspartylphosphate" evidence="2">
    <location>
        <position position="60"/>
    </location>
</feature>
<dbReference type="Gene3D" id="3.40.50.2300">
    <property type="match status" value="1"/>
</dbReference>
<dbReference type="PROSITE" id="PS50110">
    <property type="entry name" value="RESPONSE_REGULATORY"/>
    <property type="match status" value="2"/>
</dbReference>
<reference evidence="4" key="1">
    <citation type="journal article" date="2023" name="Antonie Van Leeuwenhoek">
        <title>Mesoterricola silvestris gen. nov., sp. nov., Mesoterricola sediminis sp. nov., Geothrix oryzae sp. nov., Geothrix edaphica sp. nov., Geothrix rubra sp. nov., and Geothrix limicola sp. nov., six novel members of Acidobacteriota isolated from soils.</title>
        <authorList>
            <person name="Itoh H."/>
            <person name="Sugisawa Y."/>
            <person name="Mise K."/>
            <person name="Xu Z."/>
            <person name="Kuniyasu M."/>
            <person name="Ushijima N."/>
            <person name="Kawano K."/>
            <person name="Kobayashi E."/>
            <person name="Shiratori Y."/>
            <person name="Masuda Y."/>
            <person name="Senoo K."/>
        </authorList>
    </citation>
    <scope>NUCLEOTIDE SEQUENCE</scope>
    <source>
        <strain evidence="4">Red802</strain>
    </source>
</reference>
<evidence type="ECO:0000259" key="3">
    <source>
        <dbReference type="PROSITE" id="PS50110"/>
    </source>
</evidence>
<dbReference type="RefSeq" id="WP_285606261.1">
    <property type="nucleotide sequence ID" value="NZ_BSDC01000001.1"/>
</dbReference>
<organism evidence="4 5">
    <name type="scientific">Geothrix edaphica</name>
    <dbReference type="NCBI Taxonomy" id="2927976"/>
    <lineage>
        <taxon>Bacteria</taxon>
        <taxon>Pseudomonadati</taxon>
        <taxon>Acidobacteriota</taxon>
        <taxon>Holophagae</taxon>
        <taxon>Holophagales</taxon>
        <taxon>Holophagaceae</taxon>
        <taxon>Geothrix</taxon>
    </lineage>
</organism>
<dbReference type="Pfam" id="PF00072">
    <property type="entry name" value="Response_reg"/>
    <property type="match status" value="1"/>
</dbReference>
<dbReference type="InterPro" id="IPR001789">
    <property type="entry name" value="Sig_transdc_resp-reg_receiver"/>
</dbReference>
<dbReference type="SUPFAM" id="SSF52172">
    <property type="entry name" value="CheY-like"/>
    <property type="match status" value="2"/>
</dbReference>
<dbReference type="Proteomes" id="UP001165044">
    <property type="component" value="Unassembled WGS sequence"/>
</dbReference>
<keyword evidence="5" id="KW-1185">Reference proteome</keyword>